<evidence type="ECO:0000256" key="4">
    <source>
        <dbReference type="ARBA" id="ARBA00022840"/>
    </source>
</evidence>
<dbReference type="PANTHER" id="PTHR20275:SF0">
    <property type="entry name" value="NAD KINASE"/>
    <property type="match status" value="1"/>
</dbReference>
<keyword evidence="6 8" id="KW-0520">NAD</keyword>
<evidence type="ECO:0000256" key="2">
    <source>
        <dbReference type="ARBA" id="ARBA00022741"/>
    </source>
</evidence>
<keyword evidence="8" id="KW-0963">Cytoplasm</keyword>
<dbReference type="FunFam" id="2.60.200.30:FF:000009">
    <property type="entry name" value="Poly(P)/ATP NAD kinase"/>
    <property type="match status" value="1"/>
</dbReference>
<dbReference type="HAMAP" id="MF_00361">
    <property type="entry name" value="NAD_kinase"/>
    <property type="match status" value="1"/>
</dbReference>
<dbReference type="GO" id="GO:0005524">
    <property type="term" value="F:ATP binding"/>
    <property type="evidence" value="ECO:0007669"/>
    <property type="project" value="UniProtKB-KW"/>
</dbReference>
<dbReference type="Proteomes" id="UP000198847">
    <property type="component" value="Unassembled WGS sequence"/>
</dbReference>
<feature type="binding site" evidence="8">
    <location>
        <begin position="184"/>
        <end position="189"/>
    </location>
    <ligand>
        <name>NAD(+)</name>
        <dbReference type="ChEBI" id="CHEBI:57540"/>
    </ligand>
</feature>
<dbReference type="PANTHER" id="PTHR20275">
    <property type="entry name" value="NAD KINASE"/>
    <property type="match status" value="1"/>
</dbReference>
<reference evidence="9 10" key="1">
    <citation type="submission" date="2016-10" db="EMBL/GenBank/DDBJ databases">
        <authorList>
            <person name="de Groot N.N."/>
        </authorList>
    </citation>
    <scope>NUCLEOTIDE SEQUENCE [LARGE SCALE GENOMIC DNA]</scope>
    <source>
        <strain evidence="9 10">DSM 13305</strain>
    </source>
</reference>
<dbReference type="EMBL" id="FODY01000001">
    <property type="protein sequence ID" value="SEO28627.1"/>
    <property type="molecule type" value="Genomic_DNA"/>
</dbReference>
<keyword evidence="2 8" id="KW-0547">Nucleotide-binding</keyword>
<dbReference type="SUPFAM" id="SSF111331">
    <property type="entry name" value="NAD kinase/diacylglycerol kinase-like"/>
    <property type="match status" value="1"/>
</dbReference>
<dbReference type="InterPro" id="IPR017437">
    <property type="entry name" value="ATP-NAD_kinase_PpnK-typ_C"/>
</dbReference>
<keyword evidence="3 8" id="KW-0418">Kinase</keyword>
<dbReference type="Gene3D" id="3.40.50.10330">
    <property type="entry name" value="Probable inorganic polyphosphate/atp-NAD kinase, domain 1"/>
    <property type="match status" value="1"/>
</dbReference>
<evidence type="ECO:0000256" key="3">
    <source>
        <dbReference type="ARBA" id="ARBA00022777"/>
    </source>
</evidence>
<organism evidence="9 10">
    <name type="scientific">Propionispora vibrioides</name>
    <dbReference type="NCBI Taxonomy" id="112903"/>
    <lineage>
        <taxon>Bacteria</taxon>
        <taxon>Bacillati</taxon>
        <taxon>Bacillota</taxon>
        <taxon>Negativicutes</taxon>
        <taxon>Selenomonadales</taxon>
        <taxon>Sporomusaceae</taxon>
        <taxon>Propionispora</taxon>
    </lineage>
</organism>
<dbReference type="InterPro" id="IPR002504">
    <property type="entry name" value="NADK"/>
</dbReference>
<gene>
    <name evidence="8" type="primary">nadK</name>
    <name evidence="9" type="ORF">SAMN04490178_10186</name>
</gene>
<feature type="binding site" evidence="8">
    <location>
        <position position="173"/>
    </location>
    <ligand>
        <name>NAD(+)</name>
        <dbReference type="ChEBI" id="CHEBI:57540"/>
    </ligand>
</feature>
<keyword evidence="4 8" id="KW-0067">ATP-binding</keyword>
<comment type="cofactor">
    <cofactor evidence="8">
        <name>a divalent metal cation</name>
        <dbReference type="ChEBI" id="CHEBI:60240"/>
    </cofactor>
</comment>
<feature type="binding site" evidence="8">
    <location>
        <begin position="69"/>
        <end position="70"/>
    </location>
    <ligand>
        <name>NAD(+)</name>
        <dbReference type="ChEBI" id="CHEBI:57540"/>
    </ligand>
</feature>
<dbReference type="InterPro" id="IPR016064">
    <property type="entry name" value="NAD/diacylglycerol_kinase_sf"/>
</dbReference>
<dbReference type="Pfam" id="PF20143">
    <property type="entry name" value="NAD_kinase_C"/>
    <property type="match status" value="1"/>
</dbReference>
<comment type="catalytic activity">
    <reaction evidence="7 8">
        <text>NAD(+) + ATP = ADP + NADP(+) + H(+)</text>
        <dbReference type="Rhea" id="RHEA:18629"/>
        <dbReference type="ChEBI" id="CHEBI:15378"/>
        <dbReference type="ChEBI" id="CHEBI:30616"/>
        <dbReference type="ChEBI" id="CHEBI:57540"/>
        <dbReference type="ChEBI" id="CHEBI:58349"/>
        <dbReference type="ChEBI" id="CHEBI:456216"/>
        <dbReference type="EC" id="2.7.1.23"/>
    </reaction>
</comment>
<evidence type="ECO:0000256" key="7">
    <source>
        <dbReference type="ARBA" id="ARBA00047925"/>
    </source>
</evidence>
<dbReference type="InterPro" id="IPR017438">
    <property type="entry name" value="ATP-NAD_kinase_N"/>
</dbReference>
<dbReference type="GO" id="GO:0046872">
    <property type="term" value="F:metal ion binding"/>
    <property type="evidence" value="ECO:0007669"/>
    <property type="project" value="UniProtKB-UniRule"/>
</dbReference>
<keyword evidence="5 8" id="KW-0521">NADP</keyword>
<evidence type="ECO:0000256" key="1">
    <source>
        <dbReference type="ARBA" id="ARBA00022679"/>
    </source>
</evidence>
<evidence type="ECO:0000256" key="6">
    <source>
        <dbReference type="ARBA" id="ARBA00023027"/>
    </source>
</evidence>
<keyword evidence="1 8" id="KW-0808">Transferase</keyword>
<dbReference type="STRING" id="112903.SAMN04490178_10186"/>
<evidence type="ECO:0000256" key="5">
    <source>
        <dbReference type="ARBA" id="ARBA00022857"/>
    </source>
</evidence>
<dbReference type="GO" id="GO:0005737">
    <property type="term" value="C:cytoplasm"/>
    <property type="evidence" value="ECO:0007669"/>
    <property type="project" value="UniProtKB-SubCell"/>
</dbReference>
<feature type="binding site" evidence="8">
    <location>
        <position position="154"/>
    </location>
    <ligand>
        <name>NAD(+)</name>
        <dbReference type="ChEBI" id="CHEBI:57540"/>
    </ligand>
</feature>
<protein>
    <recommendedName>
        <fullName evidence="8">NAD kinase</fullName>
        <ecNumber evidence="8">2.7.1.23</ecNumber>
    </recommendedName>
    <alternativeName>
        <fullName evidence="8">ATP-dependent NAD kinase</fullName>
    </alternativeName>
</protein>
<comment type="similarity">
    <text evidence="8">Belongs to the NAD kinase family.</text>
</comment>
<dbReference type="AlphaFoldDB" id="A0A1H8NGC0"/>
<dbReference type="GO" id="GO:0006741">
    <property type="term" value="P:NADP+ biosynthetic process"/>
    <property type="evidence" value="ECO:0007669"/>
    <property type="project" value="UniProtKB-UniRule"/>
</dbReference>
<feature type="binding site" evidence="8">
    <location>
        <begin position="143"/>
        <end position="144"/>
    </location>
    <ligand>
        <name>NAD(+)</name>
        <dbReference type="ChEBI" id="CHEBI:57540"/>
    </ligand>
</feature>
<name>A0A1H8NGC0_9FIRM</name>
<comment type="caution">
    <text evidence="8">Lacks conserved residue(s) required for the propagation of feature annotation.</text>
</comment>
<dbReference type="Gene3D" id="2.60.200.30">
    <property type="entry name" value="Probable inorganic polyphosphate/atp-NAD kinase, domain 2"/>
    <property type="match status" value="1"/>
</dbReference>
<dbReference type="RefSeq" id="WP_091743419.1">
    <property type="nucleotide sequence ID" value="NZ_FODY01000001.1"/>
</dbReference>
<feature type="active site" description="Proton acceptor" evidence="8">
    <location>
        <position position="69"/>
    </location>
</feature>
<evidence type="ECO:0000313" key="10">
    <source>
        <dbReference type="Proteomes" id="UP000198847"/>
    </source>
</evidence>
<dbReference type="GO" id="GO:0003951">
    <property type="term" value="F:NAD+ kinase activity"/>
    <property type="evidence" value="ECO:0007669"/>
    <property type="project" value="UniProtKB-UniRule"/>
</dbReference>
<keyword evidence="10" id="KW-1185">Reference proteome</keyword>
<dbReference type="Pfam" id="PF01513">
    <property type="entry name" value="NAD_kinase"/>
    <property type="match status" value="1"/>
</dbReference>
<dbReference type="GO" id="GO:0019674">
    <property type="term" value="P:NAD+ metabolic process"/>
    <property type="evidence" value="ECO:0007669"/>
    <property type="project" value="InterPro"/>
</dbReference>
<evidence type="ECO:0000313" key="9">
    <source>
        <dbReference type="EMBL" id="SEO28627.1"/>
    </source>
</evidence>
<evidence type="ECO:0000256" key="8">
    <source>
        <dbReference type="HAMAP-Rule" id="MF_00361"/>
    </source>
</evidence>
<comment type="subcellular location">
    <subcellularLocation>
        <location evidence="8">Cytoplasm</location>
    </subcellularLocation>
</comment>
<dbReference type="GO" id="GO:0051287">
    <property type="term" value="F:NAD binding"/>
    <property type="evidence" value="ECO:0007669"/>
    <property type="project" value="UniProtKB-ARBA"/>
</dbReference>
<comment type="function">
    <text evidence="8">Involved in the regulation of the intracellular balance of NAD and NADP, and is a key enzyme in the biosynthesis of NADP. Catalyzes specifically the phosphorylation on 2'-hydroxyl of the adenosine moiety of NAD to yield NADP.</text>
</comment>
<dbReference type="OrthoDB" id="9774737at2"/>
<sequence length="285" mass="31282">MLTFALFPNFKKKNIGNVLSWVIEYLRKNQVRVLLPEEMAKTDTYQSLTHPFEQEPSQDITLALTLGGDGTLLSTARKIAPYGIPLCGINMGQLGFLTEVELPELSVALDKLIAGAYTTENHVMLEAIVCRGKKTIYVSSALNDVVVTRGGCSRMIRLNLYINHALTANYSADGLIISTPTGSTGYSLSAGGPIIKPSLNVLLITPICPHTLNSRSLVVADTEEMLIKLQSVSDDIVLTLDGQTIYKLLTGDQITVRRSGFSAQFVKFNDQNYYGKLHSKLRRGK</sequence>
<proteinExistence type="inferred from homology"/>
<dbReference type="EC" id="2.7.1.23" evidence="8"/>
<accession>A0A1H8NGC0</accession>
<feature type="binding site" evidence="8">
    <location>
        <position position="243"/>
    </location>
    <ligand>
        <name>NAD(+)</name>
        <dbReference type="ChEBI" id="CHEBI:57540"/>
    </ligand>
</feature>